<evidence type="ECO:0000256" key="2">
    <source>
        <dbReference type="ARBA" id="ARBA00022692"/>
    </source>
</evidence>
<keyword evidence="8" id="KW-1185">Reference proteome</keyword>
<reference evidence="8" key="1">
    <citation type="submission" date="2015-02" db="EMBL/GenBank/DDBJ databases">
        <title>Genome sequencing for Strongylocentrotus purpuratus.</title>
        <authorList>
            <person name="Murali S."/>
            <person name="Liu Y."/>
            <person name="Vee V."/>
            <person name="English A."/>
            <person name="Wang M."/>
            <person name="Skinner E."/>
            <person name="Han Y."/>
            <person name="Muzny D.M."/>
            <person name="Worley K.C."/>
            <person name="Gibbs R.A."/>
        </authorList>
    </citation>
    <scope>NUCLEOTIDE SEQUENCE</scope>
</reference>
<dbReference type="AlphaFoldDB" id="A0A7M7P694"/>
<dbReference type="EnsemblMetazoa" id="XM_030990911">
    <property type="protein sequence ID" value="XP_030846771"/>
    <property type="gene ID" value="LOC575633"/>
</dbReference>
<keyword evidence="2 5" id="KW-0812">Transmembrane</keyword>
<dbReference type="Gene3D" id="1.20.1070.10">
    <property type="entry name" value="Rhodopsin 7-helix transmembrane proteins"/>
    <property type="match status" value="1"/>
</dbReference>
<dbReference type="OMA" id="THPIDEN"/>
<dbReference type="Pfam" id="PF00001">
    <property type="entry name" value="7tm_1"/>
    <property type="match status" value="1"/>
</dbReference>
<dbReference type="PANTHER" id="PTHR45698:SF1">
    <property type="entry name" value="TRACE AMINE-ASSOCIATED RECEPTOR 13C-LIKE"/>
    <property type="match status" value="1"/>
</dbReference>
<feature type="transmembrane region" description="Helical" evidence="5">
    <location>
        <begin position="95"/>
        <end position="116"/>
    </location>
</feature>
<dbReference type="GeneID" id="575633"/>
<feature type="transmembrane region" description="Helical" evidence="5">
    <location>
        <begin position="23"/>
        <end position="46"/>
    </location>
</feature>
<feature type="domain" description="G-protein coupled receptors family 1 profile" evidence="6">
    <location>
        <begin position="38"/>
        <end position="146"/>
    </location>
</feature>
<dbReference type="InterPro" id="IPR000276">
    <property type="entry name" value="GPCR_Rhodpsn"/>
</dbReference>
<dbReference type="CDD" id="cd00637">
    <property type="entry name" value="7tm_classA_rhodopsin-like"/>
    <property type="match status" value="1"/>
</dbReference>
<evidence type="ECO:0000313" key="7">
    <source>
        <dbReference type="EnsemblMetazoa" id="XP_030846771"/>
    </source>
</evidence>
<sequence>MIGDWQNISRSDAWVWAPVSWEWWVVVQLVLAIIGILGNLLMMLVIFWPGRRRCATDILIGALAMADFLTSIFFIPHRQVIQLSDTVGGELYCRIIHTSVLMWISICASIFTLTTISVERLVVVRFPIWFHRLFSPKRTSIAVIVI</sequence>
<evidence type="ECO:0000259" key="6">
    <source>
        <dbReference type="PROSITE" id="PS50262"/>
    </source>
</evidence>
<dbReference type="PROSITE" id="PS50262">
    <property type="entry name" value="G_PROTEIN_RECEP_F1_2"/>
    <property type="match status" value="1"/>
</dbReference>
<dbReference type="InterPro" id="IPR017452">
    <property type="entry name" value="GPCR_Rhodpsn_7TM"/>
</dbReference>
<dbReference type="Proteomes" id="UP000007110">
    <property type="component" value="Unassembled WGS sequence"/>
</dbReference>
<accession>A0A7M7P694</accession>
<dbReference type="KEGG" id="spu:575633"/>
<keyword evidence="3 5" id="KW-1133">Transmembrane helix</keyword>
<feature type="transmembrane region" description="Helical" evidence="5">
    <location>
        <begin position="58"/>
        <end position="75"/>
    </location>
</feature>
<evidence type="ECO:0000256" key="5">
    <source>
        <dbReference type="SAM" id="Phobius"/>
    </source>
</evidence>
<evidence type="ECO:0000313" key="8">
    <source>
        <dbReference type="Proteomes" id="UP000007110"/>
    </source>
</evidence>
<dbReference type="PRINTS" id="PR00237">
    <property type="entry name" value="GPCRRHODOPSN"/>
</dbReference>
<evidence type="ECO:0000256" key="4">
    <source>
        <dbReference type="ARBA" id="ARBA00023136"/>
    </source>
</evidence>
<evidence type="ECO:0000256" key="3">
    <source>
        <dbReference type="ARBA" id="ARBA00022989"/>
    </source>
</evidence>
<proteinExistence type="predicted"/>
<dbReference type="PANTHER" id="PTHR45698">
    <property type="entry name" value="TRACE AMINE-ASSOCIATED RECEPTOR 19N-RELATED"/>
    <property type="match status" value="1"/>
</dbReference>
<dbReference type="InParanoid" id="A0A7M7P694"/>
<comment type="subcellular location">
    <subcellularLocation>
        <location evidence="1">Membrane</location>
    </subcellularLocation>
</comment>
<organism evidence="7 8">
    <name type="scientific">Strongylocentrotus purpuratus</name>
    <name type="common">Purple sea urchin</name>
    <dbReference type="NCBI Taxonomy" id="7668"/>
    <lineage>
        <taxon>Eukaryota</taxon>
        <taxon>Metazoa</taxon>
        <taxon>Echinodermata</taxon>
        <taxon>Eleutherozoa</taxon>
        <taxon>Echinozoa</taxon>
        <taxon>Echinoidea</taxon>
        <taxon>Euechinoidea</taxon>
        <taxon>Echinacea</taxon>
        <taxon>Camarodonta</taxon>
        <taxon>Echinidea</taxon>
        <taxon>Strongylocentrotidae</taxon>
        <taxon>Strongylocentrotus</taxon>
    </lineage>
</organism>
<protein>
    <recommendedName>
        <fullName evidence="6">G-protein coupled receptors family 1 profile domain-containing protein</fullName>
    </recommendedName>
</protein>
<dbReference type="SUPFAM" id="SSF81321">
    <property type="entry name" value="Family A G protein-coupled receptor-like"/>
    <property type="match status" value="1"/>
</dbReference>
<dbReference type="RefSeq" id="XP_030846771.1">
    <property type="nucleotide sequence ID" value="XM_030990911.1"/>
</dbReference>
<keyword evidence="4 5" id="KW-0472">Membrane</keyword>
<reference evidence="7" key="2">
    <citation type="submission" date="2021-01" db="UniProtKB">
        <authorList>
            <consortium name="EnsemblMetazoa"/>
        </authorList>
    </citation>
    <scope>IDENTIFICATION</scope>
</reference>
<evidence type="ECO:0000256" key="1">
    <source>
        <dbReference type="ARBA" id="ARBA00004370"/>
    </source>
</evidence>
<name>A0A7M7P694_STRPU</name>
<dbReference type="OrthoDB" id="5964776at2759"/>
<dbReference type="GO" id="GO:0016020">
    <property type="term" value="C:membrane"/>
    <property type="evidence" value="ECO:0007669"/>
    <property type="project" value="UniProtKB-SubCell"/>
</dbReference>
<dbReference type="GO" id="GO:0004930">
    <property type="term" value="F:G protein-coupled receptor activity"/>
    <property type="evidence" value="ECO:0007669"/>
    <property type="project" value="InterPro"/>
</dbReference>